<feature type="signal peptide" evidence="1">
    <location>
        <begin position="1"/>
        <end position="24"/>
    </location>
</feature>
<evidence type="ECO:0000313" key="2">
    <source>
        <dbReference type="EMBL" id="SKB43889.1"/>
    </source>
</evidence>
<sequence>MTILKVAVNSLLICLFFSCVSCQMKPEDKTNSDKVKQLVNTSLLDKSLPEIKDLVKGKWELISGKNNSQLCEFENTYIEFDGDNYIWIEDGKSEPGKLNWRKSDTGAGYEAFLMDAFYETNPAYPVYIKGDTLAIQDCTKTAYLYTLVKSEE</sequence>
<feature type="chain" id="PRO_5012142943" description="Lipocalin-like domain-containing protein" evidence="1">
    <location>
        <begin position="25"/>
        <end position="152"/>
    </location>
</feature>
<evidence type="ECO:0000256" key="1">
    <source>
        <dbReference type="SAM" id="SignalP"/>
    </source>
</evidence>
<accession>A0A1T5BA30</accession>
<name>A0A1T5BA30_9BACT</name>
<keyword evidence="3" id="KW-1185">Reference proteome</keyword>
<gene>
    <name evidence="2" type="ORF">SAMN05660349_01187</name>
</gene>
<dbReference type="AlphaFoldDB" id="A0A1T5BA30"/>
<evidence type="ECO:0008006" key="4">
    <source>
        <dbReference type="Google" id="ProtNLM"/>
    </source>
</evidence>
<proteinExistence type="predicted"/>
<evidence type="ECO:0000313" key="3">
    <source>
        <dbReference type="Proteomes" id="UP000190852"/>
    </source>
</evidence>
<dbReference type="PROSITE" id="PS51257">
    <property type="entry name" value="PROKAR_LIPOPROTEIN"/>
    <property type="match status" value="1"/>
</dbReference>
<reference evidence="3" key="1">
    <citation type="submission" date="2017-02" db="EMBL/GenBank/DDBJ databases">
        <authorList>
            <person name="Varghese N."/>
            <person name="Submissions S."/>
        </authorList>
    </citation>
    <scope>NUCLEOTIDE SEQUENCE [LARGE SCALE GENOMIC DNA]</scope>
    <source>
        <strain evidence="3">DSM 24967</strain>
    </source>
</reference>
<keyword evidence="1" id="KW-0732">Signal</keyword>
<protein>
    <recommendedName>
        <fullName evidence="4">Lipocalin-like domain-containing protein</fullName>
    </recommendedName>
</protein>
<dbReference type="EMBL" id="FUYQ01000006">
    <property type="protein sequence ID" value="SKB43889.1"/>
    <property type="molecule type" value="Genomic_DNA"/>
</dbReference>
<organism evidence="2 3">
    <name type="scientific">Parabacteroides chartae</name>
    <dbReference type="NCBI Taxonomy" id="1037355"/>
    <lineage>
        <taxon>Bacteria</taxon>
        <taxon>Pseudomonadati</taxon>
        <taxon>Bacteroidota</taxon>
        <taxon>Bacteroidia</taxon>
        <taxon>Bacteroidales</taxon>
        <taxon>Tannerellaceae</taxon>
        <taxon>Parabacteroides</taxon>
    </lineage>
</organism>
<dbReference type="Proteomes" id="UP000190852">
    <property type="component" value="Unassembled WGS sequence"/>
</dbReference>